<comment type="caution">
    <text evidence="3">The sequence shown here is derived from an EMBL/GenBank/DDBJ whole genome shotgun (WGS) entry which is preliminary data.</text>
</comment>
<feature type="domain" description="Sensor histidine kinase NatK-like C-terminal" evidence="2">
    <location>
        <begin position="339"/>
        <end position="442"/>
    </location>
</feature>
<gene>
    <name evidence="3" type="ORF">FRX57_00855</name>
</gene>
<feature type="transmembrane region" description="Helical" evidence="1">
    <location>
        <begin position="192"/>
        <end position="209"/>
    </location>
</feature>
<reference evidence="3 4" key="1">
    <citation type="submission" date="2019-08" db="EMBL/GenBank/DDBJ databases">
        <authorList>
            <person name="Lei W."/>
        </authorList>
    </citation>
    <scope>NUCLEOTIDE SEQUENCE [LARGE SCALE GENOMIC DNA]</scope>
    <source>
        <strain evidence="3 4">CCUG 66496</strain>
    </source>
</reference>
<evidence type="ECO:0000313" key="4">
    <source>
        <dbReference type="Proteomes" id="UP000317430"/>
    </source>
</evidence>
<dbReference type="PANTHER" id="PTHR40448">
    <property type="entry name" value="TWO-COMPONENT SENSOR HISTIDINE KINASE"/>
    <property type="match status" value="1"/>
</dbReference>
<dbReference type="InterPro" id="IPR032834">
    <property type="entry name" value="NatK-like_C"/>
</dbReference>
<feature type="transmembrane region" description="Helical" evidence="1">
    <location>
        <begin position="6"/>
        <end position="24"/>
    </location>
</feature>
<evidence type="ECO:0000313" key="3">
    <source>
        <dbReference type="EMBL" id="TWS98795.1"/>
    </source>
</evidence>
<evidence type="ECO:0000259" key="2">
    <source>
        <dbReference type="Pfam" id="PF14501"/>
    </source>
</evidence>
<organism evidence="3 4">
    <name type="scientific">Streptococcus cuniculipharyngis</name>
    <dbReference type="NCBI Taxonomy" id="1562651"/>
    <lineage>
        <taxon>Bacteria</taxon>
        <taxon>Bacillati</taxon>
        <taxon>Bacillota</taxon>
        <taxon>Bacilli</taxon>
        <taxon>Lactobacillales</taxon>
        <taxon>Streptococcaceae</taxon>
        <taxon>Streptococcus</taxon>
    </lineage>
</organism>
<dbReference type="Gene3D" id="3.30.565.10">
    <property type="entry name" value="Histidine kinase-like ATPase, C-terminal domain"/>
    <property type="match status" value="1"/>
</dbReference>
<protein>
    <submittedName>
        <fullName evidence="3">GHKL domain-containing protein</fullName>
    </submittedName>
</protein>
<dbReference type="Pfam" id="PF14501">
    <property type="entry name" value="HATPase_c_5"/>
    <property type="match status" value="1"/>
</dbReference>
<keyword evidence="1" id="KW-0812">Transmembrane</keyword>
<accession>A0A5C5SFL9</accession>
<keyword evidence="4" id="KW-1185">Reference proteome</keyword>
<feature type="transmembrane region" description="Helical" evidence="1">
    <location>
        <begin position="59"/>
        <end position="77"/>
    </location>
</feature>
<dbReference type="OrthoDB" id="1656061at2"/>
<evidence type="ECO:0000256" key="1">
    <source>
        <dbReference type="SAM" id="Phobius"/>
    </source>
</evidence>
<dbReference type="GO" id="GO:0042802">
    <property type="term" value="F:identical protein binding"/>
    <property type="evidence" value="ECO:0007669"/>
    <property type="project" value="TreeGrafter"/>
</dbReference>
<feature type="transmembrane region" description="Helical" evidence="1">
    <location>
        <begin position="161"/>
        <end position="180"/>
    </location>
</feature>
<keyword evidence="1" id="KW-1133">Transmembrane helix</keyword>
<dbReference type="RefSeq" id="WP_146565715.1">
    <property type="nucleotide sequence ID" value="NZ_VOHL01000001.1"/>
</dbReference>
<proteinExistence type="predicted"/>
<dbReference type="Proteomes" id="UP000317430">
    <property type="component" value="Unassembled WGS sequence"/>
</dbReference>
<feature type="transmembrane region" description="Helical" evidence="1">
    <location>
        <begin position="31"/>
        <end position="53"/>
    </location>
</feature>
<feature type="transmembrane region" description="Helical" evidence="1">
    <location>
        <begin position="122"/>
        <end position="141"/>
    </location>
</feature>
<feature type="transmembrane region" description="Helical" evidence="1">
    <location>
        <begin position="84"/>
        <end position="110"/>
    </location>
</feature>
<dbReference type="AlphaFoldDB" id="A0A5C5SFL9"/>
<dbReference type="PANTHER" id="PTHR40448:SF1">
    <property type="entry name" value="TWO-COMPONENT SENSOR HISTIDINE KINASE"/>
    <property type="match status" value="1"/>
</dbReference>
<keyword evidence="1" id="KW-0472">Membrane</keyword>
<name>A0A5C5SFL9_9STRE</name>
<dbReference type="EMBL" id="VOHL01000001">
    <property type="protein sequence ID" value="TWS98795.1"/>
    <property type="molecule type" value="Genomic_DNA"/>
</dbReference>
<dbReference type="SUPFAM" id="SSF55874">
    <property type="entry name" value="ATPase domain of HSP90 chaperone/DNA topoisomerase II/histidine kinase"/>
    <property type="match status" value="1"/>
</dbReference>
<dbReference type="InterPro" id="IPR036890">
    <property type="entry name" value="HATPase_C_sf"/>
</dbReference>
<sequence>MITLSYVFETIISLASVIILFFSLNRLRFSLSNILLAFVLRIPIAILIATVITLTSDQLLSYMDEPLYGLLLAIVFLRPLPKTLLVFYGFFAFTLKNLFLRVITYFILPLFDQSSGKMEDTLIYVLSVLGSTFLVFLFLKWLSYDFIKLRTDSLDLADKQVLYLSNWAMSFYYILMQILTYLEYEKGIITQIYRQFLLVIYLIIFMGIIKQLDAHLKNKLQEQLDFQRQLQLKNMEKYSSHVEELYREVRGFRHDYANLLTTLRLGIENNDIAQIKEIYQSVLKDSHKKLKNRKYDMGRLINIDNAALKSLLATKFIQASESDVLVSLEIPEIIRPQGMDLVDFITIVSILFDNAIEAGITADTPKIAIAFLDINDRQRFIIENTTNEASVDISEIYSFGHSSKGKNRGVGLYNVMKIIEHYPNVSLSTSSRNHLFCQIVEIMK</sequence>